<comment type="subcellular location">
    <subcellularLocation>
        <location evidence="2">Membrane</location>
        <topology evidence="2">Multi-pass membrane protein</topology>
    </subcellularLocation>
</comment>
<evidence type="ECO:0000256" key="2">
    <source>
        <dbReference type="ARBA" id="ARBA00004141"/>
    </source>
</evidence>
<dbReference type="GO" id="GO:0000272">
    <property type="term" value="P:polysaccharide catabolic process"/>
    <property type="evidence" value="ECO:0007669"/>
    <property type="project" value="UniProtKB-KW"/>
</dbReference>
<feature type="transmembrane region" description="Helical" evidence="20">
    <location>
        <begin position="163"/>
        <end position="184"/>
    </location>
</feature>
<evidence type="ECO:0000256" key="3">
    <source>
        <dbReference type="ARBA" id="ARBA00006670"/>
    </source>
</evidence>
<dbReference type="STRING" id="126957.T1J8H3"/>
<keyword evidence="11 20" id="KW-1133">Transmembrane helix</keyword>
<organism evidence="22 23">
    <name type="scientific">Strigamia maritima</name>
    <name type="common">European centipede</name>
    <name type="synonym">Geophilus maritimus</name>
    <dbReference type="NCBI Taxonomy" id="126957"/>
    <lineage>
        <taxon>Eukaryota</taxon>
        <taxon>Metazoa</taxon>
        <taxon>Ecdysozoa</taxon>
        <taxon>Arthropoda</taxon>
        <taxon>Myriapoda</taxon>
        <taxon>Chilopoda</taxon>
        <taxon>Pleurostigmophora</taxon>
        <taxon>Geophilomorpha</taxon>
        <taxon>Linotaeniidae</taxon>
        <taxon>Strigamia</taxon>
    </lineage>
</organism>
<evidence type="ECO:0000256" key="4">
    <source>
        <dbReference type="ARBA" id="ARBA00009121"/>
    </source>
</evidence>
<dbReference type="PROSITE" id="PS01095">
    <property type="entry name" value="GH18_1"/>
    <property type="match status" value="1"/>
</dbReference>
<evidence type="ECO:0000256" key="9">
    <source>
        <dbReference type="ARBA" id="ARBA00022729"/>
    </source>
</evidence>
<evidence type="ECO:0000256" key="12">
    <source>
        <dbReference type="ARBA" id="ARBA00023024"/>
    </source>
</evidence>
<evidence type="ECO:0000256" key="16">
    <source>
        <dbReference type="ARBA" id="ARBA00023295"/>
    </source>
</evidence>
<dbReference type="InterPro" id="IPR011583">
    <property type="entry name" value="Chitinase_II/V-like_cat"/>
</dbReference>
<evidence type="ECO:0000256" key="10">
    <source>
        <dbReference type="ARBA" id="ARBA00022801"/>
    </source>
</evidence>
<feature type="transmembrane region" description="Helical" evidence="20">
    <location>
        <begin position="361"/>
        <end position="381"/>
    </location>
</feature>
<protein>
    <recommendedName>
        <fullName evidence="5">chitinase</fullName>
        <ecNumber evidence="5">3.2.1.14</ecNumber>
    </recommendedName>
</protein>
<dbReference type="GO" id="GO:0010008">
    <property type="term" value="C:endosome membrane"/>
    <property type="evidence" value="ECO:0007669"/>
    <property type="project" value="TreeGrafter"/>
</dbReference>
<dbReference type="AlphaFoldDB" id="T1J8H3"/>
<dbReference type="HOGENOM" id="CLU_327989_0_0_1"/>
<dbReference type="FunFam" id="3.10.50.10:FF:000004">
    <property type="entry name" value="Chitinase 5"/>
    <property type="match status" value="1"/>
</dbReference>
<feature type="compositionally biased region" description="Polar residues" evidence="19">
    <location>
        <begin position="16"/>
        <end position="38"/>
    </location>
</feature>
<name>T1J8H3_STRMM</name>
<comment type="catalytic activity">
    <reaction evidence="1">
        <text>Random endo-hydrolysis of N-acetyl-beta-D-glucosaminide (1-&gt;4)-beta-linkages in chitin and chitodextrins.</text>
        <dbReference type="EC" id="3.2.1.14"/>
    </reaction>
</comment>
<keyword evidence="12" id="KW-0146">Chitin degradation</keyword>
<dbReference type="Proteomes" id="UP000014500">
    <property type="component" value="Unassembled WGS sequence"/>
</dbReference>
<evidence type="ECO:0000256" key="13">
    <source>
        <dbReference type="ARBA" id="ARBA00023136"/>
    </source>
</evidence>
<dbReference type="GO" id="GO:0005381">
    <property type="term" value="F:iron ion transmembrane transporter activity"/>
    <property type="evidence" value="ECO:0007669"/>
    <property type="project" value="TreeGrafter"/>
</dbReference>
<dbReference type="PhylomeDB" id="T1J8H3"/>
<evidence type="ECO:0000256" key="14">
    <source>
        <dbReference type="ARBA" id="ARBA00023157"/>
    </source>
</evidence>
<evidence type="ECO:0000256" key="19">
    <source>
        <dbReference type="SAM" id="MobiDB-lite"/>
    </source>
</evidence>
<feature type="transmembrane region" description="Helical" evidence="20">
    <location>
        <begin position="393"/>
        <end position="412"/>
    </location>
</feature>
<dbReference type="SUPFAM" id="SSF51445">
    <property type="entry name" value="(Trans)glycosidases"/>
    <property type="match status" value="1"/>
</dbReference>
<dbReference type="InterPro" id="IPR001579">
    <property type="entry name" value="Glyco_hydro_18_chit_AS"/>
</dbReference>
<dbReference type="InterPro" id="IPR017853">
    <property type="entry name" value="GH"/>
</dbReference>
<feature type="transmembrane region" description="Helical" evidence="20">
    <location>
        <begin position="433"/>
        <end position="452"/>
    </location>
</feature>
<evidence type="ECO:0000256" key="11">
    <source>
        <dbReference type="ARBA" id="ARBA00022989"/>
    </source>
</evidence>
<dbReference type="InterPro" id="IPR001046">
    <property type="entry name" value="NRAMP_fam"/>
</dbReference>
<reference evidence="22" key="2">
    <citation type="submission" date="2015-02" db="UniProtKB">
        <authorList>
            <consortium name="EnsemblMetazoa"/>
        </authorList>
    </citation>
    <scope>IDENTIFICATION</scope>
</reference>
<dbReference type="SUPFAM" id="SSF54556">
    <property type="entry name" value="Chitinase insertion domain"/>
    <property type="match status" value="1"/>
</dbReference>
<keyword evidence="13 20" id="KW-0472">Membrane</keyword>
<dbReference type="GO" id="GO:0005886">
    <property type="term" value="C:plasma membrane"/>
    <property type="evidence" value="ECO:0007669"/>
    <property type="project" value="TreeGrafter"/>
</dbReference>
<comment type="similarity">
    <text evidence="3">Belongs to the NRAMP family.</text>
</comment>
<keyword evidence="17" id="KW-0624">Polysaccharide degradation</keyword>
<feature type="transmembrane region" description="Helical" evidence="20">
    <location>
        <begin position="204"/>
        <end position="223"/>
    </location>
</feature>
<keyword evidence="6" id="KW-0813">Transport</keyword>
<evidence type="ECO:0000256" key="7">
    <source>
        <dbReference type="ARBA" id="ARBA00022669"/>
    </source>
</evidence>
<dbReference type="NCBIfam" id="TIGR01197">
    <property type="entry name" value="nramp"/>
    <property type="match status" value="1"/>
</dbReference>
<proteinExistence type="inferred from homology"/>
<evidence type="ECO:0000256" key="15">
    <source>
        <dbReference type="ARBA" id="ARBA00023277"/>
    </source>
</evidence>
<feature type="transmembrane region" description="Helical" evidence="20">
    <location>
        <begin position="244"/>
        <end position="271"/>
    </location>
</feature>
<feature type="domain" description="GH18" evidence="21">
    <location>
        <begin position="545"/>
        <end position="877"/>
    </location>
</feature>
<evidence type="ECO:0000313" key="23">
    <source>
        <dbReference type="Proteomes" id="UP000014500"/>
    </source>
</evidence>
<keyword evidence="23" id="KW-1185">Reference proteome</keyword>
<dbReference type="SMART" id="SM00636">
    <property type="entry name" value="Glyco_18"/>
    <property type="match status" value="1"/>
</dbReference>
<dbReference type="GO" id="GO:0008061">
    <property type="term" value="F:chitin binding"/>
    <property type="evidence" value="ECO:0007669"/>
    <property type="project" value="UniProtKB-KW"/>
</dbReference>
<feature type="transmembrane region" description="Helical" evidence="20">
    <location>
        <begin position="493"/>
        <end position="510"/>
    </location>
</feature>
<keyword evidence="7" id="KW-0147">Chitin-binding</keyword>
<dbReference type="Gene3D" id="3.10.50.10">
    <property type="match status" value="1"/>
</dbReference>
<keyword evidence="15" id="KW-0119">Carbohydrate metabolism</keyword>
<keyword evidence="8 20" id="KW-0812">Transmembrane</keyword>
<dbReference type="GO" id="GO:0006032">
    <property type="term" value="P:chitin catabolic process"/>
    <property type="evidence" value="ECO:0007669"/>
    <property type="project" value="UniProtKB-KW"/>
</dbReference>
<evidence type="ECO:0000256" key="20">
    <source>
        <dbReference type="SAM" id="Phobius"/>
    </source>
</evidence>
<dbReference type="Pfam" id="PF01566">
    <property type="entry name" value="Nramp"/>
    <property type="match status" value="1"/>
</dbReference>
<dbReference type="PROSITE" id="PS51910">
    <property type="entry name" value="GH18_2"/>
    <property type="match status" value="1"/>
</dbReference>
<feature type="transmembrane region" description="Helical" evidence="20">
    <location>
        <begin position="458"/>
        <end position="481"/>
    </location>
</feature>
<dbReference type="eggNOG" id="KOG1291">
    <property type="taxonomic scope" value="Eukaryota"/>
</dbReference>
<dbReference type="InterPro" id="IPR001223">
    <property type="entry name" value="Glyco_hydro18_cat"/>
</dbReference>
<dbReference type="Pfam" id="PF00704">
    <property type="entry name" value="Glyco_hydro_18"/>
    <property type="match status" value="1"/>
</dbReference>
<dbReference type="EC" id="3.2.1.14" evidence="5"/>
<sequence>MEKENQSRHRSHADESSSSTTTHEKQAPSTSPNETTYLHGTTANETYFDDKVLVPDTGTDYSFSFRKLWAFTGPGFLMSIAYLDPGNIESDLQSGTVAQFKVNLIEKKFEMSDMQEVIGTAIAFSLLSNKAIPLYGGVLITMADTFTFLLLDKYGLRKLEAFFAFLITVMAISFGYEYFLVLPNQGQLVEGMFVPWCSGCDNQAVIQAVGIVGAVIMPHNLYLHSALVKSRDIDRTKKETVKEANLYYFIEATVALFISFLINVFVVAVFAQGLYGRTENDIHQLCVNHNNSHADEFSTKNETVDASIYKGGIYLGCEFGNAALYIWAIGILAAGQSSTMTGTYAGQFVMEGFLNLQWSRWMRVLLTRSIAILPTLLIATTKGINQLTDFNDLLNALMSMQLPFALIPTITFTNSKQIMGDFSNGLANKIMSCTLSVVVIAINLYFVAYYVLNHVSHNWGILTLIGIGVWVYMGFVVYLVNKIFNYFKAIIKLMNVNFVGFFLLASLGFTKLPRHFLHGQRMVSSIVFALCSLTALFATTSAASDKIVCYYTNWATYRSGDGKYSPEDVDPTLCTQIIYSFAILDDKTYTMKSHDTNLDLTRGFIKQIVDLKKKNNKLKVLIAIGGWNDSQGNKYSKMVGDKTLRANFIANALKFIKEHGFDGLDLDWEYPAPGDKANFATFVKELRAVFKPLNLLLTAAVSGAKWKIDEAYDVKSLGQDLDQIHIMAYDLKGSWDGKTGHHAPIYSQDGLSDDGSVEHFIKMGAPKEKLILGMPLYGRSWTLASAGNNGLGAPTAGPGQAGKFTGEGGLLAYYEVRVCSTSWTKVVTDPSGKMGPYAYKDKQWTSYDDESILKKKVHKIMSKKTNFEENKFKKHEF</sequence>
<evidence type="ECO:0000313" key="22">
    <source>
        <dbReference type="EnsemblMetazoa" id="SMAR010005-PA"/>
    </source>
</evidence>
<feature type="region of interest" description="Disordered" evidence="19">
    <location>
        <begin position="1"/>
        <end position="38"/>
    </location>
</feature>
<dbReference type="eggNOG" id="KOG2806">
    <property type="taxonomic scope" value="Eukaryota"/>
</dbReference>
<dbReference type="EMBL" id="JH431954">
    <property type="status" value="NOT_ANNOTATED_CDS"/>
    <property type="molecule type" value="Genomic_DNA"/>
</dbReference>
<dbReference type="Gene3D" id="3.20.20.80">
    <property type="entry name" value="Glycosidases"/>
    <property type="match status" value="1"/>
</dbReference>
<dbReference type="PANTHER" id="PTHR11706">
    <property type="entry name" value="SOLUTE CARRIER PROTEIN FAMILY 11 MEMBER"/>
    <property type="match status" value="1"/>
</dbReference>
<keyword evidence="9" id="KW-0732">Signal</keyword>
<dbReference type="GO" id="GO:0015086">
    <property type="term" value="F:cadmium ion transmembrane transporter activity"/>
    <property type="evidence" value="ECO:0007669"/>
    <property type="project" value="TreeGrafter"/>
</dbReference>
<dbReference type="InterPro" id="IPR029070">
    <property type="entry name" value="Chitinase_insertion_sf"/>
</dbReference>
<keyword evidence="16 18" id="KW-0326">Glycosidase</keyword>
<evidence type="ECO:0000256" key="18">
    <source>
        <dbReference type="RuleBase" id="RU000489"/>
    </source>
</evidence>
<evidence type="ECO:0000256" key="17">
    <source>
        <dbReference type="ARBA" id="ARBA00023326"/>
    </source>
</evidence>
<feature type="compositionally biased region" description="Basic and acidic residues" evidence="19">
    <location>
        <begin position="1"/>
        <end position="15"/>
    </location>
</feature>
<accession>T1J8H3</accession>
<keyword evidence="10 18" id="KW-0378">Hydrolase</keyword>
<keyword evidence="14" id="KW-1015">Disulfide bond</keyword>
<dbReference type="PANTHER" id="PTHR11706:SF33">
    <property type="entry name" value="NATURAL RESISTANCE-ASSOCIATED MACROPHAGE PROTEIN 2"/>
    <property type="match status" value="1"/>
</dbReference>
<evidence type="ECO:0000256" key="8">
    <source>
        <dbReference type="ARBA" id="ARBA00022692"/>
    </source>
</evidence>
<dbReference type="GO" id="GO:0005384">
    <property type="term" value="F:manganese ion transmembrane transporter activity"/>
    <property type="evidence" value="ECO:0007669"/>
    <property type="project" value="TreeGrafter"/>
</dbReference>
<comment type="similarity">
    <text evidence="4">Belongs to the glycosyl hydrolase 18 family. Chitinase class II subfamily.</text>
</comment>
<evidence type="ECO:0000256" key="5">
    <source>
        <dbReference type="ARBA" id="ARBA00012729"/>
    </source>
</evidence>
<dbReference type="EnsemblMetazoa" id="SMAR010005-RA">
    <property type="protein sequence ID" value="SMAR010005-PA"/>
    <property type="gene ID" value="SMAR010005"/>
</dbReference>
<dbReference type="GO" id="GO:0008843">
    <property type="term" value="F:endochitinase activity"/>
    <property type="evidence" value="ECO:0007669"/>
    <property type="project" value="UniProtKB-EC"/>
</dbReference>
<evidence type="ECO:0000259" key="21">
    <source>
        <dbReference type="PROSITE" id="PS51910"/>
    </source>
</evidence>
<evidence type="ECO:0000256" key="6">
    <source>
        <dbReference type="ARBA" id="ARBA00022448"/>
    </source>
</evidence>
<dbReference type="PRINTS" id="PR00447">
    <property type="entry name" value="NATRESASSCMP"/>
</dbReference>
<reference evidence="23" key="1">
    <citation type="submission" date="2011-05" db="EMBL/GenBank/DDBJ databases">
        <authorList>
            <person name="Richards S.R."/>
            <person name="Qu J."/>
            <person name="Jiang H."/>
            <person name="Jhangiani S.N."/>
            <person name="Agravi P."/>
            <person name="Goodspeed R."/>
            <person name="Gross S."/>
            <person name="Mandapat C."/>
            <person name="Jackson L."/>
            <person name="Mathew T."/>
            <person name="Pu L."/>
            <person name="Thornton R."/>
            <person name="Saada N."/>
            <person name="Wilczek-Boney K.B."/>
            <person name="Lee S."/>
            <person name="Kovar C."/>
            <person name="Wu Y."/>
            <person name="Scherer S.E."/>
            <person name="Worley K.C."/>
            <person name="Muzny D.M."/>
            <person name="Gibbs R."/>
        </authorList>
    </citation>
    <scope>NUCLEOTIDE SEQUENCE</scope>
    <source>
        <strain evidence="23">Brora</strain>
    </source>
</reference>
<evidence type="ECO:0000256" key="1">
    <source>
        <dbReference type="ARBA" id="ARBA00000822"/>
    </source>
</evidence>